<feature type="repeat" description="PPR" evidence="2">
    <location>
        <begin position="503"/>
        <end position="537"/>
    </location>
</feature>
<dbReference type="PANTHER" id="PTHR47926">
    <property type="entry name" value="PENTATRICOPEPTIDE REPEAT-CONTAINING PROTEIN"/>
    <property type="match status" value="1"/>
</dbReference>
<dbReference type="InterPro" id="IPR002885">
    <property type="entry name" value="PPR_rpt"/>
</dbReference>
<sequence length="654" mass="71842">MILKKIKRSPLAFLWLNQLYTSCRHPRPGTDLINSSKLLSNYLKLGRIEDAQKLFDDIPEKNVVSWSIMIHGYAKNGFHVQSLELFSQMRFSGLVSNSFTIVGVLVGTVGLQDLVLGQSVHGLIVKSGLESDLIVSTAMLDTYAKCENIHDSYKLFEGLENPGLISCNAIIAGFIYNELFEEAVVLFNQFRRSSLVPNVATVLSLIRACVALELQKLSESIHSLIFKFDLCSDISVSNSVLDMYSSLMDLNGATKLFSGMQCKDVISWTTMIGLLVRLEYASDALKLFGKMTDSGVSHDLVVIMNLISACAISGDLKRGRQIHAQVVVCGYGLKLPLANSVIAMYSKCGDLDCSRIVFDQTAVRSLVSWTAMIAGYVQNGCPREALNLLTKFRTEENFCLDSIILVSVLSASGELALLELCQQLHCYALEAGFLQYTSVQNSLISTYSKCGNVELAHNVFKEMGNLREIVSWNAILNGFGINGHGETAVALFHEMRKGSTDLDAVTYLCILSACSHSGLVDDGLMIFNQMVEENVVKPSQEHLGCVVDLLARSGYLSDASGFVSKFSEAMDANAWRALLSGCMLHGNMRLAEVSARRVSELDPEEPGQVVVLSNVYASVGRFQDAEVLRLRMKNKELIKNPGISLLNGIPYDFG</sequence>
<proteinExistence type="predicted"/>
<protein>
    <recommendedName>
        <fullName evidence="5">Pentatricopeptide repeat-containing protein</fullName>
    </recommendedName>
</protein>
<dbReference type="InterPro" id="IPR046848">
    <property type="entry name" value="E_motif"/>
</dbReference>
<dbReference type="InterPro" id="IPR011990">
    <property type="entry name" value="TPR-like_helical_dom_sf"/>
</dbReference>
<feature type="repeat" description="PPR" evidence="2">
    <location>
        <begin position="468"/>
        <end position="502"/>
    </location>
</feature>
<feature type="repeat" description="PPR" evidence="2">
    <location>
        <begin position="62"/>
        <end position="96"/>
    </location>
</feature>
<dbReference type="Pfam" id="PF20431">
    <property type="entry name" value="E_motif"/>
    <property type="match status" value="1"/>
</dbReference>
<gene>
    <name evidence="3" type="ORF">L1049_015421</name>
</gene>
<dbReference type="Gene3D" id="1.25.40.10">
    <property type="entry name" value="Tetratricopeptide repeat domain"/>
    <property type="match status" value="4"/>
</dbReference>
<keyword evidence="1" id="KW-0677">Repeat</keyword>
<dbReference type="PROSITE" id="PS51375">
    <property type="entry name" value="PPR"/>
    <property type="match status" value="4"/>
</dbReference>
<dbReference type="NCBIfam" id="TIGR00756">
    <property type="entry name" value="PPR"/>
    <property type="match status" value="7"/>
</dbReference>
<name>A0AAP0RXT9_LIQFO</name>
<comment type="caution">
    <text evidence="3">The sequence shown here is derived from an EMBL/GenBank/DDBJ whole genome shotgun (WGS) entry which is preliminary data.</text>
</comment>
<reference evidence="3 4" key="1">
    <citation type="journal article" date="2024" name="Plant J.">
        <title>Genome sequences and population genomics reveal climatic adaptation and genomic divergence between two closely related sweetgum species.</title>
        <authorList>
            <person name="Xu W.Q."/>
            <person name="Ren C.Q."/>
            <person name="Zhang X.Y."/>
            <person name="Comes H.P."/>
            <person name="Liu X.H."/>
            <person name="Li Y.G."/>
            <person name="Kettle C.J."/>
            <person name="Jalonen R."/>
            <person name="Gaisberger H."/>
            <person name="Ma Y.Z."/>
            <person name="Qiu Y.X."/>
        </authorList>
    </citation>
    <scope>NUCLEOTIDE SEQUENCE [LARGE SCALE GENOMIC DNA]</scope>
    <source>
        <strain evidence="3">Hangzhou</strain>
    </source>
</reference>
<evidence type="ECO:0000313" key="3">
    <source>
        <dbReference type="EMBL" id="KAK9287013.1"/>
    </source>
</evidence>
<dbReference type="InterPro" id="IPR046960">
    <property type="entry name" value="PPR_At4g14850-like_plant"/>
</dbReference>
<dbReference type="GO" id="GO:0003723">
    <property type="term" value="F:RNA binding"/>
    <property type="evidence" value="ECO:0007669"/>
    <property type="project" value="InterPro"/>
</dbReference>
<dbReference type="PANTHER" id="PTHR47926:SF452">
    <property type="entry name" value="PENTATRICOPEPTIDE REPEAT-CONTAINING PROTEIN"/>
    <property type="match status" value="1"/>
</dbReference>
<dbReference type="AlphaFoldDB" id="A0AAP0RXT9"/>
<dbReference type="Pfam" id="PF01535">
    <property type="entry name" value="PPR"/>
    <property type="match status" value="5"/>
</dbReference>
<feature type="repeat" description="PPR" evidence="2">
    <location>
        <begin position="264"/>
        <end position="298"/>
    </location>
</feature>
<dbReference type="EMBL" id="JBBPBK010000004">
    <property type="protein sequence ID" value="KAK9287013.1"/>
    <property type="molecule type" value="Genomic_DNA"/>
</dbReference>
<evidence type="ECO:0008006" key="5">
    <source>
        <dbReference type="Google" id="ProtNLM"/>
    </source>
</evidence>
<dbReference type="FunFam" id="1.25.40.10:FF:000364">
    <property type="entry name" value="Pentatricopeptide repeat (PPR-like) superfamily protein"/>
    <property type="match status" value="1"/>
</dbReference>
<organism evidence="3 4">
    <name type="scientific">Liquidambar formosana</name>
    <name type="common">Formosan gum</name>
    <dbReference type="NCBI Taxonomy" id="63359"/>
    <lineage>
        <taxon>Eukaryota</taxon>
        <taxon>Viridiplantae</taxon>
        <taxon>Streptophyta</taxon>
        <taxon>Embryophyta</taxon>
        <taxon>Tracheophyta</taxon>
        <taxon>Spermatophyta</taxon>
        <taxon>Magnoliopsida</taxon>
        <taxon>eudicotyledons</taxon>
        <taxon>Gunneridae</taxon>
        <taxon>Pentapetalae</taxon>
        <taxon>Saxifragales</taxon>
        <taxon>Altingiaceae</taxon>
        <taxon>Liquidambar</taxon>
    </lineage>
</organism>
<evidence type="ECO:0000256" key="1">
    <source>
        <dbReference type="ARBA" id="ARBA00022737"/>
    </source>
</evidence>
<evidence type="ECO:0000313" key="4">
    <source>
        <dbReference type="Proteomes" id="UP001415857"/>
    </source>
</evidence>
<dbReference type="GO" id="GO:0009451">
    <property type="term" value="P:RNA modification"/>
    <property type="evidence" value="ECO:0007669"/>
    <property type="project" value="InterPro"/>
</dbReference>
<accession>A0AAP0RXT9</accession>
<dbReference type="FunFam" id="1.25.40.10:FF:000090">
    <property type="entry name" value="Pentatricopeptide repeat-containing protein, chloroplastic"/>
    <property type="match status" value="1"/>
</dbReference>
<keyword evidence="4" id="KW-1185">Reference proteome</keyword>
<dbReference type="Proteomes" id="UP001415857">
    <property type="component" value="Unassembled WGS sequence"/>
</dbReference>
<evidence type="ECO:0000256" key="2">
    <source>
        <dbReference type="PROSITE-ProRule" id="PRU00708"/>
    </source>
</evidence>
<dbReference type="Pfam" id="PF13041">
    <property type="entry name" value="PPR_2"/>
    <property type="match status" value="2"/>
</dbReference>
<dbReference type="FunFam" id="1.25.40.10:FF:000351">
    <property type="entry name" value="Pentatricopeptide repeat-containing protein"/>
    <property type="match status" value="2"/>
</dbReference>